<keyword evidence="5 6" id="KW-0472">Membrane</keyword>
<protein>
    <submittedName>
        <fullName evidence="8">Permease of the drug/metabolite transporter (DMT) superfamily</fullName>
    </submittedName>
</protein>
<feature type="transmembrane region" description="Helical" evidence="6">
    <location>
        <begin position="152"/>
        <end position="171"/>
    </location>
</feature>
<feature type="transmembrane region" description="Helical" evidence="6">
    <location>
        <begin position="183"/>
        <end position="200"/>
    </location>
</feature>
<evidence type="ECO:0000313" key="9">
    <source>
        <dbReference type="Proteomes" id="UP000198510"/>
    </source>
</evidence>
<evidence type="ECO:0000259" key="7">
    <source>
        <dbReference type="Pfam" id="PF00892"/>
    </source>
</evidence>
<feature type="domain" description="EamA" evidence="7">
    <location>
        <begin position="150"/>
        <end position="285"/>
    </location>
</feature>
<evidence type="ECO:0000256" key="2">
    <source>
        <dbReference type="ARBA" id="ARBA00022475"/>
    </source>
</evidence>
<evidence type="ECO:0000313" key="8">
    <source>
        <dbReference type="EMBL" id="SDK45568.1"/>
    </source>
</evidence>
<organism evidence="8 9">
    <name type="scientific">Catalinimonas alkaloidigena</name>
    <dbReference type="NCBI Taxonomy" id="1075417"/>
    <lineage>
        <taxon>Bacteria</taxon>
        <taxon>Pseudomonadati</taxon>
        <taxon>Bacteroidota</taxon>
        <taxon>Cytophagia</taxon>
        <taxon>Cytophagales</taxon>
        <taxon>Catalimonadaceae</taxon>
        <taxon>Catalinimonas</taxon>
    </lineage>
</organism>
<dbReference type="InterPro" id="IPR050638">
    <property type="entry name" value="AA-Vitamin_Transporters"/>
</dbReference>
<evidence type="ECO:0000256" key="6">
    <source>
        <dbReference type="SAM" id="Phobius"/>
    </source>
</evidence>
<accession>A0A1G9C1Q2</accession>
<evidence type="ECO:0000256" key="3">
    <source>
        <dbReference type="ARBA" id="ARBA00022692"/>
    </source>
</evidence>
<feature type="transmembrane region" description="Helical" evidence="6">
    <location>
        <begin position="212"/>
        <end position="230"/>
    </location>
</feature>
<gene>
    <name evidence="8" type="ORF">SAMN05421823_102775</name>
</gene>
<comment type="subcellular location">
    <subcellularLocation>
        <location evidence="1">Cell membrane</location>
        <topology evidence="1">Multi-pass membrane protein</topology>
    </subcellularLocation>
</comment>
<dbReference type="PANTHER" id="PTHR32322:SF18">
    <property type="entry name" value="S-ADENOSYLMETHIONINE_S-ADENOSYLHOMOCYSTEINE TRANSPORTER"/>
    <property type="match status" value="1"/>
</dbReference>
<feature type="transmembrane region" description="Helical" evidence="6">
    <location>
        <begin position="267"/>
        <end position="285"/>
    </location>
</feature>
<keyword evidence="4 6" id="KW-1133">Transmembrane helix</keyword>
<feature type="transmembrane region" description="Helical" evidence="6">
    <location>
        <begin position="242"/>
        <end position="261"/>
    </location>
</feature>
<evidence type="ECO:0000256" key="1">
    <source>
        <dbReference type="ARBA" id="ARBA00004651"/>
    </source>
</evidence>
<dbReference type="Proteomes" id="UP000198510">
    <property type="component" value="Unassembled WGS sequence"/>
</dbReference>
<dbReference type="InterPro" id="IPR000620">
    <property type="entry name" value="EamA_dom"/>
</dbReference>
<dbReference type="Pfam" id="PF00892">
    <property type="entry name" value="EamA"/>
    <property type="match status" value="2"/>
</dbReference>
<feature type="transmembrane region" description="Helical" evidence="6">
    <location>
        <begin position="69"/>
        <end position="86"/>
    </location>
</feature>
<feature type="transmembrane region" description="Helical" evidence="6">
    <location>
        <begin position="31"/>
        <end position="49"/>
    </location>
</feature>
<dbReference type="AlphaFoldDB" id="A0A1G9C1Q2"/>
<feature type="transmembrane region" description="Helical" evidence="6">
    <location>
        <begin position="92"/>
        <end position="113"/>
    </location>
</feature>
<keyword evidence="3 6" id="KW-0812">Transmembrane</keyword>
<dbReference type="PANTHER" id="PTHR32322">
    <property type="entry name" value="INNER MEMBRANE TRANSPORTER"/>
    <property type="match status" value="1"/>
</dbReference>
<evidence type="ECO:0000256" key="4">
    <source>
        <dbReference type="ARBA" id="ARBA00022989"/>
    </source>
</evidence>
<keyword evidence="9" id="KW-1185">Reference proteome</keyword>
<dbReference type="SUPFAM" id="SSF103481">
    <property type="entry name" value="Multidrug resistance efflux transporter EmrE"/>
    <property type="match status" value="2"/>
</dbReference>
<feature type="domain" description="EamA" evidence="7">
    <location>
        <begin position="3"/>
        <end position="136"/>
    </location>
</feature>
<proteinExistence type="predicted"/>
<evidence type="ECO:0000256" key="5">
    <source>
        <dbReference type="ARBA" id="ARBA00023136"/>
    </source>
</evidence>
<keyword evidence="2" id="KW-1003">Cell membrane</keyword>
<dbReference type="STRING" id="1075417.SAMN05421823_102775"/>
<feature type="transmembrane region" description="Helical" evidence="6">
    <location>
        <begin position="122"/>
        <end position="140"/>
    </location>
</feature>
<dbReference type="EMBL" id="FNFO01000002">
    <property type="protein sequence ID" value="SDK45568.1"/>
    <property type="molecule type" value="Genomic_DNA"/>
</dbReference>
<dbReference type="GO" id="GO:0005886">
    <property type="term" value="C:plasma membrane"/>
    <property type="evidence" value="ECO:0007669"/>
    <property type="project" value="UniProtKB-SubCell"/>
</dbReference>
<sequence length="300" mass="32796">MRAHLALFLTSVLFAANFSIAKIAMPEWVPPFAFISIRVVPTALVFWLLHRFTVREPIRSRRDLGKMLLGALLGIAGNMLLIFKGLSLTAPINASLLTILSPIVVLVGSSFLIGEPMTRRKMLGTLLAAGGTVLLVVNSRSAETTGSLEGDLLVLVSAVSYGGYLILTRPLAQRYHPFTIMKWNFLFGVLLVVPFGIVPLQQIQWSQFPAEVWGSVVFVVIGVTILPYLFNAVALRTVSASVAGIYIYLQPPMAAWFAVMLGKDQLTWTKIGLGLLILLGVFIASRPRLPQPRAKVLNES</sequence>
<dbReference type="InterPro" id="IPR037185">
    <property type="entry name" value="EmrE-like"/>
</dbReference>
<name>A0A1G9C1Q2_9BACT</name>
<reference evidence="8 9" key="1">
    <citation type="submission" date="2016-10" db="EMBL/GenBank/DDBJ databases">
        <authorList>
            <person name="de Groot N.N."/>
        </authorList>
    </citation>
    <scope>NUCLEOTIDE SEQUENCE [LARGE SCALE GENOMIC DNA]</scope>
    <source>
        <strain evidence="8 9">DSM 25186</strain>
    </source>
</reference>